<dbReference type="EMBL" id="KZ288212">
    <property type="protein sequence ID" value="PBC32891.1"/>
    <property type="molecule type" value="Genomic_DNA"/>
</dbReference>
<feature type="compositionally biased region" description="Low complexity" evidence="1">
    <location>
        <begin position="341"/>
        <end position="350"/>
    </location>
</feature>
<accession>A0A2A3EPD1</accession>
<protein>
    <submittedName>
        <fullName evidence="2">Uncharacterized protein</fullName>
    </submittedName>
</protein>
<dbReference type="Proteomes" id="UP000242457">
    <property type="component" value="Unassembled WGS sequence"/>
</dbReference>
<name>A0A2A3EPD1_APICC</name>
<feature type="compositionally biased region" description="Polar residues" evidence="1">
    <location>
        <begin position="323"/>
        <end position="340"/>
    </location>
</feature>
<organism evidence="2 3">
    <name type="scientific">Apis cerana cerana</name>
    <name type="common">Oriental honeybee</name>
    <dbReference type="NCBI Taxonomy" id="94128"/>
    <lineage>
        <taxon>Eukaryota</taxon>
        <taxon>Metazoa</taxon>
        <taxon>Ecdysozoa</taxon>
        <taxon>Arthropoda</taxon>
        <taxon>Hexapoda</taxon>
        <taxon>Insecta</taxon>
        <taxon>Pterygota</taxon>
        <taxon>Neoptera</taxon>
        <taxon>Endopterygota</taxon>
        <taxon>Hymenoptera</taxon>
        <taxon>Apocrita</taxon>
        <taxon>Aculeata</taxon>
        <taxon>Apoidea</taxon>
        <taxon>Anthophila</taxon>
        <taxon>Apidae</taxon>
        <taxon>Apis</taxon>
    </lineage>
</organism>
<proteinExistence type="predicted"/>
<keyword evidence="3" id="KW-1185">Reference proteome</keyword>
<feature type="compositionally biased region" description="Basic and acidic residues" evidence="1">
    <location>
        <begin position="301"/>
        <end position="317"/>
    </location>
</feature>
<gene>
    <name evidence="2" type="ORF">APICC_05112</name>
</gene>
<reference evidence="2 3" key="1">
    <citation type="submission" date="2014-07" db="EMBL/GenBank/DDBJ databases">
        <title>Genomic and transcriptomic analysis on Apis cerana provide comprehensive insights into honey bee biology.</title>
        <authorList>
            <person name="Diao Q."/>
            <person name="Sun L."/>
            <person name="Zheng H."/>
            <person name="Zheng H."/>
            <person name="Xu S."/>
            <person name="Wang S."/>
            <person name="Zeng Z."/>
            <person name="Hu F."/>
            <person name="Su S."/>
            <person name="Wu J."/>
        </authorList>
    </citation>
    <scope>NUCLEOTIDE SEQUENCE [LARGE SCALE GENOMIC DNA]</scope>
    <source>
        <tissue evidence="2">Pupae without intestine</tissue>
    </source>
</reference>
<sequence>MSDASNCCDSAQRSVSKYTHRIDTIYLRLQQDISLYITFSPNNRISKLRLKLYDSLRESFGLWITVRLELSTTWSCRIDTNLMPAFEMMQYEIQRRDVRSSQIFVKRFVFLTRGPADRSASQKIPNICKTIEDKSGRVKLVTVEQVLRVTQRTSGRDGRGIKSRVRGESCASGAYRPHGYHGYKTSPIFFVHVSCRRVLRMHAATLVDFRSDGGFNRDDTRKQRCKVYATRDTVCYDFLWMNVELEEMNCWKEEEEFENPSHFVIRPSKMPEVSVDELLAKQSTKAQRGNGGRDLARRKRLYTDVHHSNDKGEKLETEGGNGENSCNRVTWSPESASRLVSETSETSSMMESPIVLLSLTTKPRRHI</sequence>
<dbReference type="AlphaFoldDB" id="A0A2A3EPD1"/>
<evidence type="ECO:0000313" key="3">
    <source>
        <dbReference type="Proteomes" id="UP000242457"/>
    </source>
</evidence>
<feature type="region of interest" description="Disordered" evidence="1">
    <location>
        <begin position="283"/>
        <end position="350"/>
    </location>
</feature>
<evidence type="ECO:0000313" key="2">
    <source>
        <dbReference type="EMBL" id="PBC32891.1"/>
    </source>
</evidence>
<evidence type="ECO:0000256" key="1">
    <source>
        <dbReference type="SAM" id="MobiDB-lite"/>
    </source>
</evidence>